<dbReference type="InterPro" id="IPR000998">
    <property type="entry name" value="MAM_dom"/>
</dbReference>
<dbReference type="GO" id="GO:0016020">
    <property type="term" value="C:membrane"/>
    <property type="evidence" value="ECO:0007669"/>
    <property type="project" value="InterPro"/>
</dbReference>
<dbReference type="PROSITE" id="PS50060">
    <property type="entry name" value="MAM_2"/>
    <property type="match status" value="1"/>
</dbReference>
<evidence type="ECO:0000313" key="2">
    <source>
        <dbReference type="EMBL" id="CAF4632955.1"/>
    </source>
</evidence>
<organism evidence="3 4">
    <name type="scientific">Rotaria magnacalcarata</name>
    <dbReference type="NCBI Taxonomy" id="392030"/>
    <lineage>
        <taxon>Eukaryota</taxon>
        <taxon>Metazoa</taxon>
        <taxon>Spiralia</taxon>
        <taxon>Gnathifera</taxon>
        <taxon>Rotifera</taxon>
        <taxon>Eurotatoria</taxon>
        <taxon>Bdelloidea</taxon>
        <taxon>Philodinida</taxon>
        <taxon>Philodinidae</taxon>
        <taxon>Rotaria</taxon>
    </lineage>
</organism>
<feature type="domain" description="MAM" evidence="1">
    <location>
        <begin position="23"/>
        <end position="74"/>
    </location>
</feature>
<accession>A0A821EC35</accession>
<dbReference type="EMBL" id="CAJOBG010081416">
    <property type="protein sequence ID" value="CAF4633406.1"/>
    <property type="molecule type" value="Genomic_DNA"/>
</dbReference>
<dbReference type="Gene3D" id="2.60.120.200">
    <property type="match status" value="1"/>
</dbReference>
<proteinExistence type="predicted"/>
<dbReference type="InterPro" id="IPR013320">
    <property type="entry name" value="ConA-like_dom_sf"/>
</dbReference>
<comment type="caution">
    <text evidence="3">The sequence shown here is derived from an EMBL/GenBank/DDBJ whole genome shotgun (WGS) entry which is preliminary data.</text>
</comment>
<keyword evidence="4" id="KW-1185">Reference proteome</keyword>
<evidence type="ECO:0000313" key="3">
    <source>
        <dbReference type="EMBL" id="CAF4633406.1"/>
    </source>
</evidence>
<dbReference type="Proteomes" id="UP000663866">
    <property type="component" value="Unassembled WGS sequence"/>
</dbReference>
<dbReference type="EMBL" id="CAJOBG010081330">
    <property type="protein sequence ID" value="CAF4632955.1"/>
    <property type="molecule type" value="Genomic_DNA"/>
</dbReference>
<name>A0A821EC35_9BILA</name>
<evidence type="ECO:0000313" key="4">
    <source>
        <dbReference type="Proteomes" id="UP000663866"/>
    </source>
</evidence>
<dbReference type="SUPFAM" id="SSF49899">
    <property type="entry name" value="Concanavalin A-like lectins/glucanases"/>
    <property type="match status" value="1"/>
</dbReference>
<gene>
    <name evidence="2" type="ORF">OVN521_LOCUS46290</name>
    <name evidence="3" type="ORF">OVN521_LOCUS46305</name>
</gene>
<protein>
    <recommendedName>
        <fullName evidence="1">MAM domain-containing protein</fullName>
    </recommendedName>
</protein>
<sequence>LKAIQSSQSRTTQSLTTKAVAGYDCTFEQDMCGWTKGQGNTLDWFREQPSGNPLAGIIGPLTDHTYGNSTGYYVTTRVPIPIPAISDIDLSSIVSPRLP</sequence>
<dbReference type="AlphaFoldDB" id="A0A821EC35"/>
<feature type="non-terminal residue" evidence="3">
    <location>
        <position position="99"/>
    </location>
</feature>
<evidence type="ECO:0000259" key="1">
    <source>
        <dbReference type="PROSITE" id="PS50060"/>
    </source>
</evidence>
<reference evidence="3" key="1">
    <citation type="submission" date="2021-02" db="EMBL/GenBank/DDBJ databases">
        <authorList>
            <person name="Nowell W R."/>
        </authorList>
    </citation>
    <scope>NUCLEOTIDE SEQUENCE</scope>
</reference>
<dbReference type="Pfam" id="PF00629">
    <property type="entry name" value="MAM"/>
    <property type="match status" value="1"/>
</dbReference>
<feature type="non-terminal residue" evidence="3">
    <location>
        <position position="1"/>
    </location>
</feature>